<dbReference type="Gene3D" id="2.40.128.520">
    <property type="match status" value="1"/>
</dbReference>
<gene>
    <name evidence="3" type="ORF">ATO11_08940</name>
</gene>
<dbReference type="Proteomes" id="UP000036938">
    <property type="component" value="Unassembled WGS sequence"/>
</dbReference>
<accession>A0A0L1JRU7</accession>
<dbReference type="Pfam" id="PF09917">
    <property type="entry name" value="DUF2147"/>
    <property type="match status" value="1"/>
</dbReference>
<dbReference type="PANTHER" id="PTHR36919:SF3">
    <property type="entry name" value="BLL5882 PROTEIN"/>
    <property type="match status" value="1"/>
</dbReference>
<dbReference type="PANTHER" id="PTHR36919">
    <property type="entry name" value="BLR1215 PROTEIN"/>
    <property type="match status" value="1"/>
</dbReference>
<dbReference type="STRING" id="1317121.ATO11_08940"/>
<organism evidence="3 4">
    <name type="scientific">Pseudaestuariivita atlantica</name>
    <dbReference type="NCBI Taxonomy" id="1317121"/>
    <lineage>
        <taxon>Bacteria</taxon>
        <taxon>Pseudomonadati</taxon>
        <taxon>Pseudomonadota</taxon>
        <taxon>Alphaproteobacteria</taxon>
        <taxon>Rhodobacterales</taxon>
        <taxon>Paracoccaceae</taxon>
        <taxon>Pseudaestuariivita</taxon>
    </lineage>
</organism>
<feature type="signal peptide" evidence="1">
    <location>
        <begin position="1"/>
        <end position="20"/>
    </location>
</feature>
<keyword evidence="1" id="KW-0732">Signal</keyword>
<evidence type="ECO:0000313" key="3">
    <source>
        <dbReference type="EMBL" id="KNG94470.1"/>
    </source>
</evidence>
<dbReference type="RefSeq" id="WP_050530627.1">
    <property type="nucleotide sequence ID" value="NZ_AQQZ01000003.1"/>
</dbReference>
<protein>
    <submittedName>
        <fullName evidence="3">Imidazoleglycerol-phosphate dehydratase</fullName>
    </submittedName>
</protein>
<reference evidence="3 4" key="1">
    <citation type="journal article" date="2015" name="Int. J. Syst. Evol. Microbiol.">
        <title>Aestuariivita atlantica sp. nov., isolated from deep sea sediment of the Atlantic Ocean.</title>
        <authorList>
            <person name="Li G."/>
            <person name="Lai Q."/>
            <person name="Du Y."/>
            <person name="Liu X."/>
            <person name="Sun F."/>
            <person name="Shao Z."/>
        </authorList>
    </citation>
    <scope>NUCLEOTIDE SEQUENCE [LARGE SCALE GENOMIC DNA]</scope>
    <source>
        <strain evidence="3 4">22II-S11-z3</strain>
    </source>
</reference>
<dbReference type="AlphaFoldDB" id="A0A0L1JRU7"/>
<evidence type="ECO:0000256" key="1">
    <source>
        <dbReference type="SAM" id="SignalP"/>
    </source>
</evidence>
<name>A0A0L1JRU7_9RHOB</name>
<dbReference type="OrthoDB" id="9811671at2"/>
<comment type="caution">
    <text evidence="3">The sequence shown here is derived from an EMBL/GenBank/DDBJ whole genome shotgun (WGS) entry which is preliminary data.</text>
</comment>
<feature type="domain" description="DUF2147" evidence="2">
    <location>
        <begin position="26"/>
        <end position="126"/>
    </location>
</feature>
<evidence type="ECO:0000313" key="4">
    <source>
        <dbReference type="Proteomes" id="UP000036938"/>
    </source>
</evidence>
<feature type="chain" id="PRO_5005554198" evidence="1">
    <location>
        <begin position="21"/>
        <end position="128"/>
    </location>
</feature>
<proteinExistence type="predicted"/>
<dbReference type="EMBL" id="AQQZ01000003">
    <property type="protein sequence ID" value="KNG94470.1"/>
    <property type="molecule type" value="Genomic_DNA"/>
</dbReference>
<evidence type="ECO:0000259" key="2">
    <source>
        <dbReference type="Pfam" id="PF09917"/>
    </source>
</evidence>
<dbReference type="InterPro" id="IPR019223">
    <property type="entry name" value="DUF2147"/>
</dbReference>
<sequence>MKKVWMAVAALAMSASTAMAADPVLGIWKTQVDDGNYAHIKMVQCGSKICGSILRAFNSSGEFATENKGKNLVWDMVPQGGGSYKSGKIWQPSTDKVYRSKMSLSGNTLKVSGCVGPICKKQTWTRVQ</sequence>
<keyword evidence="4" id="KW-1185">Reference proteome</keyword>